<dbReference type="EMBL" id="MT144818">
    <property type="protein sequence ID" value="QJH99946.1"/>
    <property type="molecule type" value="Genomic_DNA"/>
</dbReference>
<organism evidence="1">
    <name type="scientific">viral metagenome</name>
    <dbReference type="NCBI Taxonomy" id="1070528"/>
    <lineage>
        <taxon>unclassified sequences</taxon>
        <taxon>metagenomes</taxon>
        <taxon>organismal metagenomes</taxon>
    </lineage>
</organism>
<gene>
    <name evidence="1" type="ORF">MM415A00812_0012</name>
    <name evidence="2" type="ORF">MM415B02814_0007</name>
    <name evidence="3" type="ORF">TM448B01736_0011</name>
</gene>
<dbReference type="EMBL" id="MT142760">
    <property type="protein sequence ID" value="QJA88186.1"/>
    <property type="molecule type" value="Genomic_DNA"/>
</dbReference>
<protein>
    <submittedName>
        <fullName evidence="1">Uncharacterized protein</fullName>
    </submittedName>
</protein>
<dbReference type="AlphaFoldDB" id="A0A6M3KDF4"/>
<evidence type="ECO:0000313" key="3">
    <source>
        <dbReference type="EMBL" id="QJH99946.1"/>
    </source>
</evidence>
<evidence type="ECO:0000313" key="1">
    <source>
        <dbReference type="EMBL" id="QJA79957.1"/>
    </source>
</evidence>
<sequence>MKQFKRNDEVLLSRDYDNKIWQLIDVNPDRFDSERRADGDTDKTTHILTAFNAAKLNELNYDEAIYAKRVGASFTFFYL</sequence>
<name>A0A6M3KDF4_9ZZZZ</name>
<evidence type="ECO:0000313" key="2">
    <source>
        <dbReference type="EMBL" id="QJA88186.1"/>
    </source>
</evidence>
<proteinExistence type="predicted"/>
<reference evidence="1" key="1">
    <citation type="submission" date="2020-03" db="EMBL/GenBank/DDBJ databases">
        <title>The deep terrestrial virosphere.</title>
        <authorList>
            <person name="Holmfeldt K."/>
            <person name="Nilsson E."/>
            <person name="Simone D."/>
            <person name="Lopez-Fernandez M."/>
            <person name="Wu X."/>
            <person name="de Brujin I."/>
            <person name="Lundin D."/>
            <person name="Andersson A."/>
            <person name="Bertilsson S."/>
            <person name="Dopson M."/>
        </authorList>
    </citation>
    <scope>NUCLEOTIDE SEQUENCE</scope>
    <source>
        <strain evidence="1">MM415A00812</strain>
        <strain evidence="2">MM415B02814</strain>
        <strain evidence="3">TM448B01736</strain>
    </source>
</reference>
<dbReference type="EMBL" id="MT142400">
    <property type="protein sequence ID" value="QJA79957.1"/>
    <property type="molecule type" value="Genomic_DNA"/>
</dbReference>
<accession>A0A6M3KDF4</accession>